<dbReference type="OrthoDB" id="6133115at2759"/>
<dbReference type="Gene3D" id="4.10.240.10">
    <property type="entry name" value="Zn(2)-C6 fungal-type DNA-binding domain"/>
    <property type="match status" value="1"/>
</dbReference>
<evidence type="ECO:0000256" key="3">
    <source>
        <dbReference type="SAM" id="MobiDB-lite"/>
    </source>
</evidence>
<dbReference type="Pfam" id="PF26082">
    <property type="entry name" value="zf-C2H2_AcuF"/>
    <property type="match status" value="1"/>
</dbReference>
<name>A0A8H5L635_9HYPO</name>
<dbReference type="SUPFAM" id="SSF53335">
    <property type="entry name" value="S-adenosyl-L-methionine-dependent methyltransferases"/>
    <property type="match status" value="1"/>
</dbReference>
<protein>
    <submittedName>
        <fullName evidence="5">Zinc finger transcription factor ace1</fullName>
    </submittedName>
</protein>
<feature type="compositionally biased region" description="Acidic residues" evidence="3">
    <location>
        <begin position="440"/>
        <end position="451"/>
    </location>
</feature>
<dbReference type="InterPro" id="IPR058925">
    <property type="entry name" value="zf-C2H2_AcuF"/>
</dbReference>
<sequence length="1273" mass="145456">MDTIADHVSACLQQFNSLCSSPTIWTDSVLDEGTDSDISLLKLQNELSRFKVWSGNIGAHKKGTSSLDHRLRDASNIRDQVAELLEDLRESLKDAKDILTGQLTPWDQDLSLADFSDDDSDDESFQVDVPEPSELSQILVSIVEDINCLFRLSVSIHNPSPHDRFKKACLTDTSGYEPFDVQHVCNKLSKAPKPIAERLGKAISRRRQYFKYRELHHHKLASGLDLDDKDQMQSTIASSLPKKLNANEAISLEEDVDDASDTRSSQTSWVTSAANSVRRKIPALPAEAQKGPFECPFCFMMVSITSRNHWKKHVFSDLMPYICIELGCPAPDQDFQRRHQWAGHVKRYHWKTWTCKLGCNEIFDTSQDMKRHLAQKHAETTELTSLVSLLTVCEKTRLEDEPADCPLCGERQSSFRKYRRHVGRHQEDLALFALPHLPGEEDDRSEESDSEFEGKVEVESEVQDESEYCFPNMSGDAWHNPRIEAMDSSDANRVTNGVTVRRSSRWKCPVLSCQYHENGLFTEEQRDHHYREKHSETPVMYECMFKPCPYKSKRQTNCMQHMEKAHGWTHIHRQENDMMRVAVLDTGTDTTVGQPKESLDTDSADESLEHAKDPVKHHRIEMIAPTENRESFNPANVDVLHLRHKDFLYTLKFPRHDIRDGKLRVSKIRELAAGMTHVPESFRHLVELSCKDTKLLIDGTPIRNYGVSRGDTIKVEAPQFRNSNPFSGPADDNPVLGTEENMEFEGKAERDERRAEFSSELRQRAMVESFGNQKVPASSNPQGELREETDGKRTKTGCLTCRKRRIKCDEGKPICNNCIKSKRHCEGYSQVASFGGSMDAIQGAPIPEIESDLEKMDTPYASGPIQPSTEADHKVVKSSTPGVRCPTCALEGKEEIQRHPKCRDQPLPIRSLRRSPLRNRRQDLHRPRANLALRTILMSVFYINLILRMVLTFEQHDSHGDADSSIGTDTPRSESSTASVSASILEYRRSQGRTYHSDKFTANYFFPNDDQQVESMDLTHHYLTLLLDGELFLAPFKIDSINRVLDVGTGSGIWAIEFADRYPNTEVVGTDLSPCQPQWVPPNLRFEIDDATQPWTWKEDYFSFIHIRYLFGAIKDWNSLFSEAYRCCAPGGWVQSGEADVTFRSDDGTTELEPVFKTYQKLFEDGSQILGNPFFVHDLQQKAFEEAGFKDIETVDYKFPIGGWPKDPKLAEVGRFVKATLENDLEGYTLMMWQDVCQWPKDEYQVFLMTLRKAIRNPKVHSYMTVRYVYGRK</sequence>
<dbReference type="EMBL" id="JAAOAS010000206">
    <property type="protein sequence ID" value="KAF5585568.1"/>
    <property type="molecule type" value="Genomic_DNA"/>
</dbReference>
<dbReference type="GO" id="GO:0008270">
    <property type="term" value="F:zinc ion binding"/>
    <property type="evidence" value="ECO:0007669"/>
    <property type="project" value="InterPro"/>
</dbReference>
<feature type="region of interest" description="Disordered" evidence="3">
    <location>
        <begin position="434"/>
        <end position="454"/>
    </location>
</feature>
<dbReference type="AlphaFoldDB" id="A0A8H5L635"/>
<dbReference type="SMART" id="SM00355">
    <property type="entry name" value="ZnF_C2H2"/>
    <property type="match status" value="6"/>
</dbReference>
<feature type="compositionally biased region" description="Polar residues" evidence="3">
    <location>
        <begin position="770"/>
        <end position="782"/>
    </location>
</feature>
<reference evidence="5 6" key="1">
    <citation type="submission" date="2020-05" db="EMBL/GenBank/DDBJ databases">
        <title>Identification and distribution of gene clusters putatively required for synthesis of sphingolipid metabolism inhibitors in phylogenetically diverse species of the filamentous fungus Fusarium.</title>
        <authorList>
            <person name="Kim H.-S."/>
            <person name="Busman M."/>
            <person name="Brown D.W."/>
            <person name="Divon H."/>
            <person name="Uhlig S."/>
            <person name="Proctor R.H."/>
        </authorList>
    </citation>
    <scope>NUCLEOTIDE SEQUENCE [LARGE SCALE GENOMIC DNA]</scope>
    <source>
        <strain evidence="5 6">NRRL 36939</strain>
    </source>
</reference>
<dbReference type="Gene3D" id="3.40.50.150">
    <property type="entry name" value="Vaccinia Virus protein VP39"/>
    <property type="match status" value="1"/>
</dbReference>
<dbReference type="InterPro" id="IPR013087">
    <property type="entry name" value="Znf_C2H2_type"/>
</dbReference>
<dbReference type="SMART" id="SM00066">
    <property type="entry name" value="GAL4"/>
    <property type="match status" value="1"/>
</dbReference>
<dbReference type="GO" id="GO:0000981">
    <property type="term" value="F:DNA-binding transcription factor activity, RNA polymerase II-specific"/>
    <property type="evidence" value="ECO:0007669"/>
    <property type="project" value="InterPro"/>
</dbReference>
<dbReference type="InterPro" id="IPR001138">
    <property type="entry name" value="Zn2Cys6_DnaBD"/>
</dbReference>
<feature type="region of interest" description="Disordered" evidence="3">
    <location>
        <begin position="958"/>
        <end position="981"/>
    </location>
</feature>
<feature type="domain" description="Zn(2)-C6 fungal-type" evidence="4">
    <location>
        <begin position="797"/>
        <end position="825"/>
    </location>
</feature>
<feature type="region of interest" description="Disordered" evidence="3">
    <location>
        <begin position="588"/>
        <end position="610"/>
    </location>
</feature>
<feature type="compositionally biased region" description="Basic and acidic residues" evidence="3">
    <location>
        <begin position="784"/>
        <end position="793"/>
    </location>
</feature>
<dbReference type="PROSITE" id="PS50048">
    <property type="entry name" value="ZN2_CY6_FUNGAL_2"/>
    <property type="match status" value="1"/>
</dbReference>
<feature type="region of interest" description="Disordered" evidence="3">
    <location>
        <begin position="769"/>
        <end position="793"/>
    </location>
</feature>
<dbReference type="PROSITE" id="PS00463">
    <property type="entry name" value="ZN2_CY6_FUNGAL_1"/>
    <property type="match status" value="1"/>
</dbReference>
<gene>
    <name evidence="5" type="ORF">FPCIR_8281</name>
</gene>
<accession>A0A8H5L635</accession>
<dbReference type="PROSITE" id="PS00028">
    <property type="entry name" value="ZINC_FINGER_C2H2_1"/>
    <property type="match status" value="1"/>
</dbReference>
<comment type="caution">
    <text evidence="5">The sequence shown here is derived from an EMBL/GenBank/DDBJ whole genome shotgun (WGS) entry which is preliminary data.</text>
</comment>
<evidence type="ECO:0000256" key="1">
    <source>
        <dbReference type="ARBA" id="ARBA00023242"/>
    </source>
</evidence>
<dbReference type="Pfam" id="PF00172">
    <property type="entry name" value="Zn_clus"/>
    <property type="match status" value="1"/>
</dbReference>
<keyword evidence="6" id="KW-1185">Reference proteome</keyword>
<organism evidence="5 6">
    <name type="scientific">Fusarium pseudocircinatum</name>
    <dbReference type="NCBI Taxonomy" id="56676"/>
    <lineage>
        <taxon>Eukaryota</taxon>
        <taxon>Fungi</taxon>
        <taxon>Dikarya</taxon>
        <taxon>Ascomycota</taxon>
        <taxon>Pezizomycotina</taxon>
        <taxon>Sordariomycetes</taxon>
        <taxon>Hypocreomycetidae</taxon>
        <taxon>Hypocreales</taxon>
        <taxon>Nectriaceae</taxon>
        <taxon>Fusarium</taxon>
        <taxon>Fusarium fujikuroi species complex</taxon>
    </lineage>
</organism>
<dbReference type="Pfam" id="PF13489">
    <property type="entry name" value="Methyltransf_23"/>
    <property type="match status" value="1"/>
</dbReference>
<evidence type="ECO:0000313" key="6">
    <source>
        <dbReference type="Proteomes" id="UP000546213"/>
    </source>
</evidence>
<evidence type="ECO:0000256" key="2">
    <source>
        <dbReference type="SAM" id="Coils"/>
    </source>
</evidence>
<evidence type="ECO:0000313" key="5">
    <source>
        <dbReference type="EMBL" id="KAF5585568.1"/>
    </source>
</evidence>
<dbReference type="PANTHER" id="PTHR35391">
    <property type="entry name" value="C2H2-TYPE DOMAIN-CONTAINING PROTEIN-RELATED"/>
    <property type="match status" value="1"/>
</dbReference>
<evidence type="ECO:0000259" key="4">
    <source>
        <dbReference type="PROSITE" id="PS50048"/>
    </source>
</evidence>
<feature type="coiled-coil region" evidence="2">
    <location>
        <begin position="71"/>
        <end position="102"/>
    </location>
</feature>
<dbReference type="Proteomes" id="UP000546213">
    <property type="component" value="Unassembled WGS sequence"/>
</dbReference>
<dbReference type="SUPFAM" id="SSF57701">
    <property type="entry name" value="Zn2/Cys6 DNA-binding domain"/>
    <property type="match status" value="1"/>
</dbReference>
<dbReference type="PANTHER" id="PTHR35391:SF7">
    <property type="entry name" value="C2H2-TYPE DOMAIN-CONTAINING PROTEIN"/>
    <property type="match status" value="1"/>
</dbReference>
<dbReference type="CDD" id="cd02440">
    <property type="entry name" value="AdoMet_MTases"/>
    <property type="match status" value="1"/>
</dbReference>
<keyword evidence="1" id="KW-0539">Nucleus</keyword>
<proteinExistence type="predicted"/>
<dbReference type="InterPro" id="IPR029063">
    <property type="entry name" value="SAM-dependent_MTases_sf"/>
</dbReference>
<dbReference type="InterPro" id="IPR036864">
    <property type="entry name" value="Zn2-C6_fun-type_DNA-bd_sf"/>
</dbReference>
<keyword evidence="2" id="KW-0175">Coiled coil</keyword>
<dbReference type="CDD" id="cd00067">
    <property type="entry name" value="GAL4"/>
    <property type="match status" value="1"/>
</dbReference>